<protein>
    <submittedName>
        <fullName evidence="4">Uncharacterized protein</fullName>
    </submittedName>
</protein>
<evidence type="ECO:0000256" key="2">
    <source>
        <dbReference type="SAM" id="Phobius"/>
    </source>
</evidence>
<feature type="compositionally biased region" description="Basic and acidic residues" evidence="1">
    <location>
        <begin position="303"/>
        <end position="320"/>
    </location>
</feature>
<feature type="signal peptide" evidence="3">
    <location>
        <begin position="1"/>
        <end position="21"/>
    </location>
</feature>
<dbReference type="InterPro" id="IPR028000">
    <property type="entry name" value="Pma1"/>
</dbReference>
<dbReference type="OrthoDB" id="4084551at2759"/>
<keyword evidence="2" id="KW-0472">Membrane</keyword>
<keyword evidence="3" id="KW-0732">Signal</keyword>
<name>A0A6A6E2F3_9PEZI</name>
<reference evidence="4" key="1">
    <citation type="journal article" date="2020" name="Stud. Mycol.">
        <title>101 Dothideomycetes genomes: a test case for predicting lifestyles and emergence of pathogens.</title>
        <authorList>
            <person name="Haridas S."/>
            <person name="Albert R."/>
            <person name="Binder M."/>
            <person name="Bloem J."/>
            <person name="Labutti K."/>
            <person name="Salamov A."/>
            <person name="Andreopoulos B."/>
            <person name="Baker S."/>
            <person name="Barry K."/>
            <person name="Bills G."/>
            <person name="Bluhm B."/>
            <person name="Cannon C."/>
            <person name="Castanera R."/>
            <person name="Culley D."/>
            <person name="Daum C."/>
            <person name="Ezra D."/>
            <person name="Gonzalez J."/>
            <person name="Henrissat B."/>
            <person name="Kuo A."/>
            <person name="Liang C."/>
            <person name="Lipzen A."/>
            <person name="Lutzoni F."/>
            <person name="Magnuson J."/>
            <person name="Mondo S."/>
            <person name="Nolan M."/>
            <person name="Ohm R."/>
            <person name="Pangilinan J."/>
            <person name="Park H.-J."/>
            <person name="Ramirez L."/>
            <person name="Alfaro M."/>
            <person name="Sun H."/>
            <person name="Tritt A."/>
            <person name="Yoshinaga Y."/>
            <person name="Zwiers L.-H."/>
            <person name="Turgeon B."/>
            <person name="Goodwin S."/>
            <person name="Spatafora J."/>
            <person name="Crous P."/>
            <person name="Grigoriev I."/>
        </authorList>
    </citation>
    <scope>NUCLEOTIDE SEQUENCE</scope>
    <source>
        <strain evidence="4">CBS 207.26</strain>
    </source>
</reference>
<keyword evidence="2" id="KW-1133">Transmembrane helix</keyword>
<sequence length="352" mass="38638">MRFDSLTTLLAVSNILLGVSAGPLAAKRQDESTSAPSSAPTAALVVSTMSDGKPTTFEVVGPQPTRSDSSQSATITGDASASPSEEPSKTTYTFSRTGQPLPPSTDFPSCHATDAKPFCLPNNESTLYAGSTYYVTWNPDFFPINSTVTVKLTYANNSEEEVWSSPETENSWGVATVTMKKEWMQGYSRYNLTFFALNYEGDDPTKQSTPFKGPTIELRNQPPRHYAPPKPTKMPNKLGLMIGLPVSLGFVFVVVVGLYLGMRSQRKIGLGNIMGRKKGYGVGKSRRQRMRLGKKGAIRLEEGRAPIRMEYQDAPHHGRDNSLGSLVSDDEIRPAPRGNQFRDEVQRQRTGR</sequence>
<organism evidence="4 5">
    <name type="scientific">Zopfia rhizophila CBS 207.26</name>
    <dbReference type="NCBI Taxonomy" id="1314779"/>
    <lineage>
        <taxon>Eukaryota</taxon>
        <taxon>Fungi</taxon>
        <taxon>Dikarya</taxon>
        <taxon>Ascomycota</taxon>
        <taxon>Pezizomycotina</taxon>
        <taxon>Dothideomycetes</taxon>
        <taxon>Dothideomycetes incertae sedis</taxon>
        <taxon>Zopfiaceae</taxon>
        <taxon>Zopfia</taxon>
    </lineage>
</organism>
<feature type="transmembrane region" description="Helical" evidence="2">
    <location>
        <begin position="238"/>
        <end position="260"/>
    </location>
</feature>
<accession>A0A6A6E2F3</accession>
<dbReference type="EMBL" id="ML994634">
    <property type="protein sequence ID" value="KAF2185185.1"/>
    <property type="molecule type" value="Genomic_DNA"/>
</dbReference>
<feature type="region of interest" description="Disordered" evidence="1">
    <location>
        <begin position="210"/>
        <end position="231"/>
    </location>
</feature>
<proteinExistence type="predicted"/>
<evidence type="ECO:0000313" key="5">
    <source>
        <dbReference type="Proteomes" id="UP000800200"/>
    </source>
</evidence>
<dbReference type="AlphaFoldDB" id="A0A6A6E2F3"/>
<feature type="region of interest" description="Disordered" evidence="1">
    <location>
        <begin position="49"/>
        <end position="108"/>
    </location>
</feature>
<evidence type="ECO:0000313" key="4">
    <source>
        <dbReference type="EMBL" id="KAF2185185.1"/>
    </source>
</evidence>
<feature type="chain" id="PRO_5025585759" evidence="3">
    <location>
        <begin position="22"/>
        <end position="352"/>
    </location>
</feature>
<feature type="compositionally biased region" description="Basic and acidic residues" evidence="1">
    <location>
        <begin position="330"/>
        <end position="352"/>
    </location>
</feature>
<keyword evidence="5" id="KW-1185">Reference proteome</keyword>
<dbReference type="Proteomes" id="UP000800200">
    <property type="component" value="Unassembled WGS sequence"/>
</dbReference>
<feature type="compositionally biased region" description="Polar residues" evidence="1">
    <location>
        <begin position="64"/>
        <end position="98"/>
    </location>
</feature>
<evidence type="ECO:0000256" key="3">
    <source>
        <dbReference type="SAM" id="SignalP"/>
    </source>
</evidence>
<evidence type="ECO:0000256" key="1">
    <source>
        <dbReference type="SAM" id="MobiDB-lite"/>
    </source>
</evidence>
<keyword evidence="2" id="KW-0812">Transmembrane</keyword>
<gene>
    <name evidence="4" type="ORF">K469DRAFT_707967</name>
</gene>
<dbReference type="Pfam" id="PF14610">
    <property type="entry name" value="Psg1"/>
    <property type="match status" value="1"/>
</dbReference>
<feature type="region of interest" description="Disordered" evidence="1">
    <location>
        <begin position="303"/>
        <end position="352"/>
    </location>
</feature>